<name>A0A9P6AVD7_9AGAM</name>
<dbReference type="EMBL" id="MU128982">
    <property type="protein sequence ID" value="KAF9512734.1"/>
    <property type="molecule type" value="Genomic_DNA"/>
</dbReference>
<accession>A0A9P6AVD7</accession>
<dbReference type="SUPFAM" id="SSF55486">
    <property type="entry name" value="Metalloproteases ('zincins'), catalytic domain"/>
    <property type="match status" value="1"/>
</dbReference>
<proteinExistence type="predicted"/>
<reference evidence="1" key="1">
    <citation type="journal article" date="2020" name="Nat. Commun.">
        <title>Large-scale genome sequencing of mycorrhizal fungi provides insights into the early evolution of symbiotic traits.</title>
        <authorList>
            <person name="Miyauchi S."/>
            <person name="Kiss E."/>
            <person name="Kuo A."/>
            <person name="Drula E."/>
            <person name="Kohler A."/>
            <person name="Sanchez-Garcia M."/>
            <person name="Morin E."/>
            <person name="Andreopoulos B."/>
            <person name="Barry K.W."/>
            <person name="Bonito G."/>
            <person name="Buee M."/>
            <person name="Carver A."/>
            <person name="Chen C."/>
            <person name="Cichocki N."/>
            <person name="Clum A."/>
            <person name="Culley D."/>
            <person name="Crous P.W."/>
            <person name="Fauchery L."/>
            <person name="Girlanda M."/>
            <person name="Hayes R.D."/>
            <person name="Keri Z."/>
            <person name="LaButti K."/>
            <person name="Lipzen A."/>
            <person name="Lombard V."/>
            <person name="Magnuson J."/>
            <person name="Maillard F."/>
            <person name="Murat C."/>
            <person name="Nolan M."/>
            <person name="Ohm R.A."/>
            <person name="Pangilinan J."/>
            <person name="Pereira M.F."/>
            <person name="Perotto S."/>
            <person name="Peter M."/>
            <person name="Pfister S."/>
            <person name="Riley R."/>
            <person name="Sitrit Y."/>
            <person name="Stielow J.B."/>
            <person name="Szollosi G."/>
            <person name="Zifcakova L."/>
            <person name="Stursova M."/>
            <person name="Spatafora J.W."/>
            <person name="Tedersoo L."/>
            <person name="Vaario L.M."/>
            <person name="Yamada A."/>
            <person name="Yan M."/>
            <person name="Wang P."/>
            <person name="Xu J."/>
            <person name="Bruns T."/>
            <person name="Baldrian P."/>
            <person name="Vilgalys R."/>
            <person name="Dunand C."/>
            <person name="Henrissat B."/>
            <person name="Grigoriev I.V."/>
            <person name="Hibbett D."/>
            <person name="Nagy L.G."/>
            <person name="Martin F.M."/>
        </authorList>
    </citation>
    <scope>NUCLEOTIDE SEQUENCE</scope>
    <source>
        <strain evidence="1">UP504</strain>
    </source>
</reference>
<evidence type="ECO:0000313" key="2">
    <source>
        <dbReference type="Proteomes" id="UP000886523"/>
    </source>
</evidence>
<protein>
    <submittedName>
        <fullName evidence="1">Uncharacterized protein</fullName>
    </submittedName>
</protein>
<organism evidence="1 2">
    <name type="scientific">Hydnum rufescens UP504</name>
    <dbReference type="NCBI Taxonomy" id="1448309"/>
    <lineage>
        <taxon>Eukaryota</taxon>
        <taxon>Fungi</taxon>
        <taxon>Dikarya</taxon>
        <taxon>Basidiomycota</taxon>
        <taxon>Agaricomycotina</taxon>
        <taxon>Agaricomycetes</taxon>
        <taxon>Cantharellales</taxon>
        <taxon>Hydnaceae</taxon>
        <taxon>Hydnum</taxon>
    </lineage>
</organism>
<evidence type="ECO:0000313" key="1">
    <source>
        <dbReference type="EMBL" id="KAF9512734.1"/>
    </source>
</evidence>
<dbReference type="OrthoDB" id="5951731at2759"/>
<keyword evidence="2" id="KW-1185">Reference proteome</keyword>
<dbReference type="AlphaFoldDB" id="A0A9P6AVD7"/>
<sequence length="597" mass="66490">MANRTLPQCRLVWDRKLGGKKQRNRLGMYPIAKFNTTLSAWRTIPTTVMLQIQRYSRTHIAQSDHRTAVVYSIRLILPAFSRLFHLHLHPNHEIVHPDAQVDYFHLEPDGTSVLSYSGLLITDAVVAFQYEVVHNDHTLQRLREGIAGGLNRGFNRLSGSLGWATIIIHHQGDIQRGVKPSFEGSFSVDGVVHHIVTLENYVRSKHIRDPDADPESADGSLVVFRDFDVMTMCVHDRLEYGRDALRHPVLRTGAGLDTTRTTTGWYNPVWLSKSPFVDMHLGMSMKRNNVTDNLSSNFINAIGKSDGCSKSQKIPPTVRTLPITGVSDATTQILNNLNIASALYKSTFNIGLEIIELNIQSPTCPANADPRNAWNVGCDTNITLYVRCPAGMEIGVAWLGTVYAPFPSATLSTHLFAMTSDVKLKPPLPDHRSFLEQLSLRQPGQSKPASLFKILLHRGTNYANRWWALAHEIGHNLRALVSTTLWLLKKLFSSISPQHDVRPLTVPLLLEVNIVSSAPQIVLSAIYAAQLWDQLQRTSKFPHVACISGAANAFSQWTLGNVYTSMLFMNTSCLLDASVSRSVIPLQTCGNGTWRGL</sequence>
<comment type="caution">
    <text evidence="1">The sequence shown here is derived from an EMBL/GenBank/DDBJ whole genome shotgun (WGS) entry which is preliminary data.</text>
</comment>
<dbReference type="Proteomes" id="UP000886523">
    <property type="component" value="Unassembled WGS sequence"/>
</dbReference>
<gene>
    <name evidence="1" type="ORF">BS47DRAFT_1393897</name>
</gene>